<evidence type="ECO:0000256" key="3">
    <source>
        <dbReference type="ARBA" id="ARBA00009205"/>
    </source>
</evidence>
<reference evidence="8" key="1">
    <citation type="submission" date="2021-06" db="EMBL/GenBank/DDBJ databases">
        <authorList>
            <consortium name="Wellcome Sanger Institute Data Sharing"/>
        </authorList>
    </citation>
    <scope>NUCLEOTIDE SEQUENCE [LARGE SCALE GENOMIC DNA]</scope>
</reference>
<evidence type="ECO:0000256" key="4">
    <source>
        <dbReference type="ARBA" id="ARBA00022174"/>
    </source>
</evidence>
<proteinExistence type="inferred from homology"/>
<dbReference type="GO" id="GO:0005930">
    <property type="term" value="C:axoneme"/>
    <property type="evidence" value="ECO:0007669"/>
    <property type="project" value="UniProtKB-SubCell"/>
</dbReference>
<comment type="subcellular location">
    <subcellularLocation>
        <location evidence="2">Cytoplasm</location>
        <location evidence="2">Cytoskeleton</location>
        <location evidence="2">Cilium axoneme</location>
    </subcellularLocation>
</comment>
<dbReference type="GeneID" id="114651432"/>
<dbReference type="PANTHER" id="PTHR31078">
    <property type="entry name" value="CILIA- AND FLAGELLA-ASSOCIATED PROTEIN 300"/>
    <property type="match status" value="1"/>
</dbReference>
<evidence type="ECO:0000256" key="1">
    <source>
        <dbReference type="ARBA" id="ARBA00002404"/>
    </source>
</evidence>
<evidence type="ECO:0000256" key="7">
    <source>
        <dbReference type="ARBA" id="ARBA00023273"/>
    </source>
</evidence>
<evidence type="ECO:0000256" key="6">
    <source>
        <dbReference type="ARBA" id="ARBA00023212"/>
    </source>
</evidence>
<dbReference type="CTD" id="85016"/>
<dbReference type="PANTHER" id="PTHR31078:SF1">
    <property type="entry name" value="CILIA- AND FLAGELLA-ASSOCIATED PROTEIN 300"/>
    <property type="match status" value="1"/>
</dbReference>
<evidence type="ECO:0000313" key="9">
    <source>
        <dbReference type="Proteomes" id="UP000694620"/>
    </source>
</evidence>
<dbReference type="Pfam" id="PF14926">
    <property type="entry name" value="CFAP300"/>
    <property type="match status" value="1"/>
</dbReference>
<keyword evidence="6" id="KW-0206">Cytoskeleton</keyword>
<evidence type="ECO:0000256" key="5">
    <source>
        <dbReference type="ARBA" id="ARBA00022490"/>
    </source>
</evidence>
<comment type="similarity">
    <text evidence="3">Belongs to the CFAP300 family.</text>
</comment>
<accession>A0A8C4SDF5</accession>
<sequence length="265" mass="30573">MSAVMSSRVTKFTFKELSNKSFSFLQNRHFSELLMKWSMLGRITAYAFSFDQDFKVYEKDHFVWDFFNDPHVTSVLKTLDSSGHWEALASKVTKVEAETVPCTAISLSLFDSLYTAEIVRKTGHIVKCFDEEYGESDELRKMLLVEDSENSEVISQSDRQEFIFQIFKHFCLGGLLCQYEDTIEPYLEITQSVYKDIVSVYKDSETKKLNIISCVFKVSAYSGPRICYPANNDHHQNFAYLVLDPVKRHVYVLHHSFGIGLLPGQ</sequence>
<reference evidence="8" key="3">
    <citation type="submission" date="2025-09" db="UniProtKB">
        <authorList>
            <consortium name="Ensembl"/>
        </authorList>
    </citation>
    <scope>IDENTIFICATION</scope>
</reference>
<gene>
    <name evidence="8" type="primary">CFAP300</name>
    <name evidence="8" type="synonym">cfap300</name>
</gene>
<dbReference type="Ensembl" id="ENSECRT00000013194.1">
    <property type="protein sequence ID" value="ENSECRP00000012969.1"/>
    <property type="gene ID" value="ENSECRG00000008664.1"/>
</dbReference>
<organism evidence="8 9">
    <name type="scientific">Erpetoichthys calabaricus</name>
    <name type="common">Rope fish</name>
    <name type="synonym">Calamoichthys calabaricus</name>
    <dbReference type="NCBI Taxonomy" id="27687"/>
    <lineage>
        <taxon>Eukaryota</taxon>
        <taxon>Metazoa</taxon>
        <taxon>Chordata</taxon>
        <taxon>Craniata</taxon>
        <taxon>Vertebrata</taxon>
        <taxon>Euteleostomi</taxon>
        <taxon>Actinopterygii</taxon>
        <taxon>Polypteriformes</taxon>
        <taxon>Polypteridae</taxon>
        <taxon>Erpetoichthys</taxon>
    </lineage>
</organism>
<evidence type="ECO:0000256" key="2">
    <source>
        <dbReference type="ARBA" id="ARBA00004430"/>
    </source>
</evidence>
<dbReference type="Proteomes" id="UP000694620">
    <property type="component" value="Chromosome 4"/>
</dbReference>
<name>A0A8C4SDF5_ERPCA</name>
<dbReference type="InterPro" id="IPR029416">
    <property type="entry name" value="CFAP300"/>
</dbReference>
<reference evidence="8" key="2">
    <citation type="submission" date="2025-08" db="UniProtKB">
        <authorList>
            <consortium name="Ensembl"/>
        </authorList>
    </citation>
    <scope>IDENTIFICATION</scope>
</reference>
<dbReference type="GeneTree" id="ENSGT00510000047559"/>
<dbReference type="OrthoDB" id="10259249at2759"/>
<comment type="function">
    <text evidence="1">Cilium- and flagellum-specific protein that plays a role in axonemal structure organization and motility. May play a role in outer and inner dynein arm assembly.</text>
</comment>
<keyword evidence="9" id="KW-1185">Reference proteome</keyword>
<keyword evidence="7" id="KW-0966">Cell projection</keyword>
<evidence type="ECO:0000313" key="8">
    <source>
        <dbReference type="Ensembl" id="ENSECRP00000012969.1"/>
    </source>
</evidence>
<dbReference type="AlphaFoldDB" id="A0A8C4SDF5"/>
<dbReference type="RefSeq" id="XP_028657147.1">
    <property type="nucleotide sequence ID" value="XM_028801314.2"/>
</dbReference>
<keyword evidence="5" id="KW-0963">Cytoplasm</keyword>
<protein>
    <recommendedName>
        <fullName evidence="4">Cilia- and flagella-associated protein 300</fullName>
    </recommendedName>
</protein>